<evidence type="ECO:0000259" key="1">
    <source>
        <dbReference type="Pfam" id="PF03184"/>
    </source>
</evidence>
<protein>
    <recommendedName>
        <fullName evidence="1">DDE-1 domain-containing protein</fullName>
    </recommendedName>
</protein>
<dbReference type="EMBL" id="HACG01037036">
    <property type="protein sequence ID" value="CEK83901.1"/>
    <property type="molecule type" value="Transcribed_RNA"/>
</dbReference>
<feature type="domain" description="DDE-1" evidence="1">
    <location>
        <begin position="1"/>
        <end position="73"/>
    </location>
</feature>
<organism evidence="2">
    <name type="scientific">Arion vulgaris</name>
    <dbReference type="NCBI Taxonomy" id="1028688"/>
    <lineage>
        <taxon>Eukaryota</taxon>
        <taxon>Metazoa</taxon>
        <taxon>Spiralia</taxon>
        <taxon>Lophotrochozoa</taxon>
        <taxon>Mollusca</taxon>
        <taxon>Gastropoda</taxon>
        <taxon>Heterobranchia</taxon>
        <taxon>Euthyneura</taxon>
        <taxon>Panpulmonata</taxon>
        <taxon>Eupulmonata</taxon>
        <taxon>Stylommatophora</taxon>
        <taxon>Helicina</taxon>
        <taxon>Arionoidea</taxon>
        <taxon>Arionidae</taxon>
        <taxon>Arion</taxon>
    </lineage>
</organism>
<dbReference type="Pfam" id="PF03184">
    <property type="entry name" value="DDE_1"/>
    <property type="match status" value="1"/>
</dbReference>
<reference evidence="2" key="1">
    <citation type="submission" date="2014-12" db="EMBL/GenBank/DDBJ databases">
        <title>Insight into the proteome of Arion vulgaris.</title>
        <authorList>
            <person name="Aradska J."/>
            <person name="Bulat T."/>
            <person name="Smidak R."/>
            <person name="Sarate P."/>
            <person name="Gangsoo J."/>
            <person name="Sialana F."/>
            <person name="Bilban M."/>
            <person name="Lubec G."/>
        </authorList>
    </citation>
    <scope>NUCLEOTIDE SEQUENCE</scope>
    <source>
        <tissue evidence="2">Skin</tissue>
    </source>
</reference>
<proteinExistence type="predicted"/>
<gene>
    <name evidence="2" type="primary">ORF139659</name>
</gene>
<feature type="non-terminal residue" evidence="2">
    <location>
        <position position="1"/>
    </location>
</feature>
<dbReference type="GO" id="GO:0003676">
    <property type="term" value="F:nucleic acid binding"/>
    <property type="evidence" value="ECO:0007669"/>
    <property type="project" value="InterPro"/>
</dbReference>
<sequence>EWLQEFDFSMMSKQRKVLLIVDNCSVHTRMNNLKATKLLFLPPNATLTLQSCDQGIIQNLKVLYTSIMLSKYVGHMDTDL</sequence>
<evidence type="ECO:0000313" key="2">
    <source>
        <dbReference type="EMBL" id="CEK83901.1"/>
    </source>
</evidence>
<accession>A0A0B7AV66</accession>
<dbReference type="InterPro" id="IPR004875">
    <property type="entry name" value="DDE_SF_endonuclease_dom"/>
</dbReference>
<name>A0A0B7AV66_9EUPU</name>
<dbReference type="AlphaFoldDB" id="A0A0B7AV66"/>